<organism evidence="10 11">
    <name type="scientific">Galendromus occidentalis</name>
    <name type="common">western predatory mite</name>
    <dbReference type="NCBI Taxonomy" id="34638"/>
    <lineage>
        <taxon>Eukaryota</taxon>
        <taxon>Metazoa</taxon>
        <taxon>Ecdysozoa</taxon>
        <taxon>Arthropoda</taxon>
        <taxon>Chelicerata</taxon>
        <taxon>Arachnida</taxon>
        <taxon>Acari</taxon>
        <taxon>Parasitiformes</taxon>
        <taxon>Mesostigmata</taxon>
        <taxon>Gamasina</taxon>
        <taxon>Phytoseioidea</taxon>
        <taxon>Phytoseiidae</taxon>
        <taxon>Typhlodrominae</taxon>
        <taxon>Galendromus</taxon>
    </lineage>
</organism>
<dbReference type="AlphaFoldDB" id="A0AAJ7L6U2"/>
<dbReference type="InterPro" id="IPR043502">
    <property type="entry name" value="DNA/RNA_pol_sf"/>
</dbReference>
<evidence type="ECO:0000256" key="7">
    <source>
        <dbReference type="ARBA" id="ARBA00022918"/>
    </source>
</evidence>
<evidence type="ECO:0000256" key="1">
    <source>
        <dbReference type="ARBA" id="ARBA00012493"/>
    </source>
</evidence>
<dbReference type="RefSeq" id="XP_018497541.1">
    <property type="nucleotide sequence ID" value="XM_018642025.1"/>
</dbReference>
<dbReference type="GO" id="GO:0015074">
    <property type="term" value="P:DNA integration"/>
    <property type="evidence" value="ECO:0007669"/>
    <property type="project" value="InterPro"/>
</dbReference>
<dbReference type="FunFam" id="1.10.340.70:FF:000003">
    <property type="entry name" value="Protein CBG25708"/>
    <property type="match status" value="1"/>
</dbReference>
<dbReference type="GeneID" id="108865215"/>
<sequence>MLAIVFGCSKFHYYVFGQKQLLVQSDHKPLEMIMKKPLHQVPLRLQRMHLTLQRYDIKVQYVPGRELLIADCLSRNPSADEMEEDPRIAALHSLPVADHRLPDYVSATQDDRQLKILMQTCLDGWPGDKKQVPQIVREYWPYRDEMHVENGLVMRSNRIVIPAALRSEVLRQLHQPHTGVNKMRLRARTAVYWPAIDADIEATVAKCQLCQRDRPANPREPMCSTATPPRPWYTVYMDLFEYEGDHFLIVVDAYSFYWDMTRLTTTTMKGIATASFAIFSHFGLPVELRSDNGPQFVGSWFRDLLNRYGIKQTTSSPYYPRGNSLAERAVQEAKKMLKKFTYNSPEYFTAMLELRNVPRNHLLGSPSQRLMGREARSTVPVPPGNLRPHTIPPETVIEGLDEEKRRSKFYYDRGTKPQRDMSPGQSIRILNPQENIWKRGTVVQVLPYPRSYLDEESGVVARRNRQVLREDRSAGPKEQEEIQVTTNETGPPGPPSMEIRRSFSRANGIRRHGLIHGWYPGLRRIEHS</sequence>
<keyword evidence="6" id="KW-0378">Hydrolase</keyword>
<dbReference type="GO" id="GO:0016787">
    <property type="term" value="F:hydrolase activity"/>
    <property type="evidence" value="ECO:0007669"/>
    <property type="project" value="UniProtKB-KW"/>
</dbReference>
<dbReference type="PANTHER" id="PTHR37984:SF7">
    <property type="entry name" value="INTEGRASE CATALYTIC DOMAIN-CONTAINING PROTEIN"/>
    <property type="match status" value="1"/>
</dbReference>
<dbReference type="InterPro" id="IPR050951">
    <property type="entry name" value="Retrovirus_Pol_polyprotein"/>
</dbReference>
<evidence type="ECO:0000256" key="2">
    <source>
        <dbReference type="ARBA" id="ARBA00022679"/>
    </source>
</evidence>
<dbReference type="SUPFAM" id="SSF53098">
    <property type="entry name" value="Ribonuclease H-like"/>
    <property type="match status" value="1"/>
</dbReference>
<feature type="compositionally biased region" description="Basic and acidic residues" evidence="8">
    <location>
        <begin position="468"/>
        <end position="480"/>
    </location>
</feature>
<feature type="domain" description="Integrase catalytic" evidence="9">
    <location>
        <begin position="227"/>
        <end position="388"/>
    </location>
</feature>
<evidence type="ECO:0000256" key="4">
    <source>
        <dbReference type="ARBA" id="ARBA00022722"/>
    </source>
</evidence>
<dbReference type="PROSITE" id="PS50994">
    <property type="entry name" value="INTEGRASE"/>
    <property type="match status" value="1"/>
</dbReference>
<evidence type="ECO:0000313" key="10">
    <source>
        <dbReference type="Proteomes" id="UP000694867"/>
    </source>
</evidence>
<dbReference type="Gene3D" id="3.30.420.10">
    <property type="entry name" value="Ribonuclease H-like superfamily/Ribonuclease H"/>
    <property type="match status" value="1"/>
</dbReference>
<keyword evidence="3" id="KW-0548">Nucleotidyltransferase</keyword>
<evidence type="ECO:0000256" key="5">
    <source>
        <dbReference type="ARBA" id="ARBA00022759"/>
    </source>
</evidence>
<dbReference type="InterPro" id="IPR012337">
    <property type="entry name" value="RNaseH-like_sf"/>
</dbReference>
<evidence type="ECO:0000313" key="11">
    <source>
        <dbReference type="RefSeq" id="XP_018497541.1"/>
    </source>
</evidence>
<feature type="region of interest" description="Disordered" evidence="8">
    <location>
        <begin position="371"/>
        <end position="392"/>
    </location>
</feature>
<protein>
    <recommendedName>
        <fullName evidence="1">RNA-directed DNA polymerase</fullName>
        <ecNumber evidence="1">2.7.7.49</ecNumber>
    </recommendedName>
</protein>
<dbReference type="KEGG" id="goe:108865215"/>
<dbReference type="Gene3D" id="1.10.340.70">
    <property type="match status" value="1"/>
</dbReference>
<reference evidence="11" key="1">
    <citation type="submission" date="2025-08" db="UniProtKB">
        <authorList>
            <consortium name="RefSeq"/>
        </authorList>
    </citation>
    <scope>IDENTIFICATION</scope>
</reference>
<gene>
    <name evidence="11" type="primary">LOC108865215</name>
</gene>
<dbReference type="GO" id="GO:0004519">
    <property type="term" value="F:endonuclease activity"/>
    <property type="evidence" value="ECO:0007669"/>
    <property type="project" value="UniProtKB-KW"/>
</dbReference>
<dbReference type="GO" id="GO:0003676">
    <property type="term" value="F:nucleic acid binding"/>
    <property type="evidence" value="ECO:0007669"/>
    <property type="project" value="InterPro"/>
</dbReference>
<dbReference type="InterPro" id="IPR001584">
    <property type="entry name" value="Integrase_cat-core"/>
</dbReference>
<name>A0AAJ7L6U2_9ACAR</name>
<dbReference type="InterPro" id="IPR041588">
    <property type="entry name" value="Integrase_H2C2"/>
</dbReference>
<keyword evidence="5" id="KW-0255">Endonuclease</keyword>
<dbReference type="SUPFAM" id="SSF56672">
    <property type="entry name" value="DNA/RNA polymerases"/>
    <property type="match status" value="1"/>
</dbReference>
<evidence type="ECO:0000256" key="3">
    <source>
        <dbReference type="ARBA" id="ARBA00022695"/>
    </source>
</evidence>
<accession>A0AAJ7L6U2</accession>
<evidence type="ECO:0000256" key="6">
    <source>
        <dbReference type="ARBA" id="ARBA00022801"/>
    </source>
</evidence>
<dbReference type="Pfam" id="PF00665">
    <property type="entry name" value="rve"/>
    <property type="match status" value="1"/>
</dbReference>
<dbReference type="GO" id="GO:0042575">
    <property type="term" value="C:DNA polymerase complex"/>
    <property type="evidence" value="ECO:0007669"/>
    <property type="project" value="UniProtKB-ARBA"/>
</dbReference>
<keyword evidence="7" id="KW-0695">RNA-directed DNA polymerase</keyword>
<keyword evidence="10" id="KW-1185">Reference proteome</keyword>
<feature type="region of interest" description="Disordered" evidence="8">
    <location>
        <begin position="468"/>
        <end position="496"/>
    </location>
</feature>
<dbReference type="InterPro" id="IPR036397">
    <property type="entry name" value="RNaseH_sf"/>
</dbReference>
<dbReference type="EC" id="2.7.7.49" evidence="1"/>
<keyword evidence="2" id="KW-0808">Transferase</keyword>
<dbReference type="Proteomes" id="UP000694867">
    <property type="component" value="Unplaced"/>
</dbReference>
<dbReference type="GO" id="GO:0003964">
    <property type="term" value="F:RNA-directed DNA polymerase activity"/>
    <property type="evidence" value="ECO:0007669"/>
    <property type="project" value="UniProtKB-KW"/>
</dbReference>
<dbReference type="FunFam" id="3.30.420.10:FF:000063">
    <property type="entry name" value="Retrovirus-related Pol polyprotein from transposon 297-like Protein"/>
    <property type="match status" value="1"/>
</dbReference>
<evidence type="ECO:0000259" key="9">
    <source>
        <dbReference type="PROSITE" id="PS50994"/>
    </source>
</evidence>
<dbReference type="Pfam" id="PF17917">
    <property type="entry name" value="RT_RNaseH"/>
    <property type="match status" value="1"/>
</dbReference>
<keyword evidence="4" id="KW-0540">Nuclease</keyword>
<proteinExistence type="predicted"/>
<dbReference type="InterPro" id="IPR041373">
    <property type="entry name" value="RT_RNaseH"/>
</dbReference>
<dbReference type="PANTHER" id="PTHR37984">
    <property type="entry name" value="PROTEIN CBG26694"/>
    <property type="match status" value="1"/>
</dbReference>
<dbReference type="Pfam" id="PF17921">
    <property type="entry name" value="Integrase_H2C2"/>
    <property type="match status" value="1"/>
</dbReference>
<evidence type="ECO:0000256" key="8">
    <source>
        <dbReference type="SAM" id="MobiDB-lite"/>
    </source>
</evidence>